<dbReference type="STRING" id="665126.ABB55_01360"/>
<evidence type="ECO:0000313" key="8">
    <source>
        <dbReference type="EMBL" id="KPL51033.1"/>
    </source>
</evidence>
<sequence length="248" mass="26380">MPDAGPPGRFWLPTRKILTFHGLGMPGPHVDAAERPYWVDEPAFAAAIERAAADPDVEITFDDGNLSDLSVALPRLLEAGLTARFFVLAGRIGRPGYLAASDLAALHRAGMTIGSHGADHVDWRRATDAALRRELHDARRAIEDALGTAVTEASIPFGAFDARVLGALAGAGYRRVYSSSGGLAGAGAWLVPRNTVRADRPAAAVLDRLAGWRARTASAIRNPLRAWKHGLPPWAPPPINRGTAGRGR</sequence>
<dbReference type="PANTHER" id="PTHR34216:SF3">
    <property type="entry name" value="POLY-BETA-1,6-N-ACETYL-D-GLUCOSAMINE N-DEACETYLASE"/>
    <property type="match status" value="1"/>
</dbReference>
<gene>
    <name evidence="8" type="ORF">ABB55_01360</name>
</gene>
<dbReference type="PANTHER" id="PTHR34216">
    <property type="match status" value="1"/>
</dbReference>
<dbReference type="GO" id="GO:0005576">
    <property type="term" value="C:extracellular region"/>
    <property type="evidence" value="ECO:0007669"/>
    <property type="project" value="UniProtKB-SubCell"/>
</dbReference>
<evidence type="ECO:0000313" key="9">
    <source>
        <dbReference type="Proteomes" id="UP000048984"/>
    </source>
</evidence>
<evidence type="ECO:0000256" key="2">
    <source>
        <dbReference type="ARBA" id="ARBA00004613"/>
    </source>
</evidence>
<dbReference type="CDD" id="cd10918">
    <property type="entry name" value="CE4_NodB_like_5s_6s"/>
    <property type="match status" value="1"/>
</dbReference>
<evidence type="ECO:0000256" key="4">
    <source>
        <dbReference type="ARBA" id="ARBA00020071"/>
    </source>
</evidence>
<comment type="similarity">
    <text evidence="3">Belongs to the polysaccharide deacetylase family.</text>
</comment>
<protein>
    <recommendedName>
        <fullName evidence="4">Chitooligosaccharide deacetylase</fullName>
    </recommendedName>
    <alternativeName>
        <fullName evidence="6">Nodulation protein B</fullName>
    </alternativeName>
</protein>
<accession>A0A0N8GEB2</accession>
<evidence type="ECO:0000256" key="1">
    <source>
        <dbReference type="ARBA" id="ARBA00003236"/>
    </source>
</evidence>
<dbReference type="InterPro" id="IPR051398">
    <property type="entry name" value="Polysacch_Deacetylase"/>
</dbReference>
<dbReference type="GO" id="GO:0016810">
    <property type="term" value="F:hydrolase activity, acting on carbon-nitrogen (but not peptide) bonds"/>
    <property type="evidence" value="ECO:0007669"/>
    <property type="project" value="InterPro"/>
</dbReference>
<dbReference type="Gene3D" id="3.20.20.370">
    <property type="entry name" value="Glycoside hydrolase/deacetylase"/>
    <property type="match status" value="1"/>
</dbReference>
<reference evidence="8 9" key="1">
    <citation type="submission" date="2015-09" db="EMBL/GenBank/DDBJ databases">
        <authorList>
            <consortium name="Swine Surveillance"/>
        </authorList>
    </citation>
    <scope>NUCLEOTIDE SEQUENCE [LARGE SCALE GENOMIC DNA]</scope>
    <source>
        <strain evidence="8 9">16</strain>
    </source>
</reference>
<dbReference type="InterPro" id="IPR002509">
    <property type="entry name" value="NODB_dom"/>
</dbReference>
<comment type="function">
    <text evidence="1">Is involved in generating a small heat-stable compound (Nod), an acylated oligomer of N-acetylglucosamine, that stimulates mitosis in various plant protoplasts.</text>
</comment>
<comment type="caution">
    <text evidence="8">The sequence shown here is derived from an EMBL/GenBank/DDBJ whole genome shotgun (WGS) entry which is preliminary data.</text>
</comment>
<dbReference type="EMBL" id="LJYW01000001">
    <property type="protein sequence ID" value="KPL51033.1"/>
    <property type="molecule type" value="Genomic_DNA"/>
</dbReference>
<dbReference type="Pfam" id="PF01522">
    <property type="entry name" value="Polysacc_deac_1"/>
    <property type="match status" value="1"/>
</dbReference>
<dbReference type="AlphaFoldDB" id="A0A0N8GEB2"/>
<dbReference type="PROSITE" id="PS51677">
    <property type="entry name" value="NODB"/>
    <property type="match status" value="1"/>
</dbReference>
<name>A0A0N8GEB2_9HYPH</name>
<evidence type="ECO:0000259" key="7">
    <source>
        <dbReference type="PROSITE" id="PS51677"/>
    </source>
</evidence>
<evidence type="ECO:0000256" key="6">
    <source>
        <dbReference type="ARBA" id="ARBA00032976"/>
    </source>
</evidence>
<dbReference type="InterPro" id="IPR011330">
    <property type="entry name" value="Glyco_hydro/deAcase_b/a-brl"/>
</dbReference>
<keyword evidence="5" id="KW-0732">Signal</keyword>
<dbReference type="GO" id="GO:0005975">
    <property type="term" value="P:carbohydrate metabolic process"/>
    <property type="evidence" value="ECO:0007669"/>
    <property type="project" value="InterPro"/>
</dbReference>
<comment type="subcellular location">
    <subcellularLocation>
        <location evidence="2">Secreted</location>
    </subcellularLocation>
</comment>
<reference evidence="8 9" key="2">
    <citation type="submission" date="2015-10" db="EMBL/GenBank/DDBJ databases">
        <title>Draft Genome Sequence of Prosthecomicrobium hirschii ATCC 27832.</title>
        <authorList>
            <person name="Daniel J."/>
            <person name="Givan S.A."/>
            <person name="Brun Y.V."/>
            <person name="Brown P.J."/>
        </authorList>
    </citation>
    <scope>NUCLEOTIDE SEQUENCE [LARGE SCALE GENOMIC DNA]</scope>
    <source>
        <strain evidence="8 9">16</strain>
    </source>
</reference>
<dbReference type="Proteomes" id="UP000048984">
    <property type="component" value="Unassembled WGS sequence"/>
</dbReference>
<evidence type="ECO:0000256" key="3">
    <source>
        <dbReference type="ARBA" id="ARBA00010973"/>
    </source>
</evidence>
<feature type="domain" description="NodB homology" evidence="7">
    <location>
        <begin position="55"/>
        <end position="248"/>
    </location>
</feature>
<keyword evidence="9" id="KW-1185">Reference proteome</keyword>
<dbReference type="SUPFAM" id="SSF88713">
    <property type="entry name" value="Glycoside hydrolase/deacetylase"/>
    <property type="match status" value="1"/>
</dbReference>
<organism evidence="8 9">
    <name type="scientific">Prosthecodimorpha hirschii</name>
    <dbReference type="NCBI Taxonomy" id="665126"/>
    <lineage>
        <taxon>Bacteria</taxon>
        <taxon>Pseudomonadati</taxon>
        <taxon>Pseudomonadota</taxon>
        <taxon>Alphaproteobacteria</taxon>
        <taxon>Hyphomicrobiales</taxon>
        <taxon>Ancalomicrobiaceae</taxon>
        <taxon>Prosthecodimorpha</taxon>
    </lineage>
</organism>
<proteinExistence type="inferred from homology"/>
<evidence type="ECO:0000256" key="5">
    <source>
        <dbReference type="ARBA" id="ARBA00022729"/>
    </source>
</evidence>